<accession>A0A6A7ZWT9</accession>
<protein>
    <submittedName>
        <fullName evidence="2">Anti-sigma factor</fullName>
    </submittedName>
</protein>
<feature type="transmembrane region" description="Helical" evidence="1">
    <location>
        <begin position="72"/>
        <end position="94"/>
    </location>
</feature>
<dbReference type="RefSeq" id="WP_153318515.1">
    <property type="nucleotide sequence ID" value="NZ_WISP01000157.1"/>
</dbReference>
<keyword evidence="1" id="KW-0812">Transmembrane</keyword>
<evidence type="ECO:0000256" key="1">
    <source>
        <dbReference type="SAM" id="Phobius"/>
    </source>
</evidence>
<proteinExistence type="predicted"/>
<name>A0A6A7ZWT9_RHIML</name>
<organism evidence="2">
    <name type="scientific">Rhizobium meliloti</name>
    <name type="common">Ensifer meliloti</name>
    <name type="synonym">Sinorhizobium meliloti</name>
    <dbReference type="NCBI Taxonomy" id="382"/>
    <lineage>
        <taxon>Bacteria</taxon>
        <taxon>Pseudomonadati</taxon>
        <taxon>Pseudomonadota</taxon>
        <taxon>Alphaproteobacteria</taxon>
        <taxon>Hyphomicrobiales</taxon>
        <taxon>Rhizobiaceae</taxon>
        <taxon>Sinorhizobium/Ensifer group</taxon>
        <taxon>Sinorhizobium</taxon>
    </lineage>
</organism>
<dbReference type="AlphaFoldDB" id="A0A6A7ZWT9"/>
<keyword evidence="1" id="KW-1133">Transmembrane helix</keyword>
<dbReference type="EMBL" id="WISP01000157">
    <property type="protein sequence ID" value="MQW06132.1"/>
    <property type="molecule type" value="Genomic_DNA"/>
</dbReference>
<keyword evidence="1" id="KW-0472">Membrane</keyword>
<sequence>MTENDLNPDILSAYVDGELEPEEASRVARLIASDEAVARRAAKLSEMKAAVAGMAPEIVVVTVPRPRPASRWMLSFAAGACASLLVFAVAWFGLARAPVGVPAGLPGDAAVRDAVLEHAAWVGGSFTPPMLPASAPADVFVPEMNAAGLTPVFARETSVNGEAALHTGYVGSSGCRLSLFRIARPDVEHGFDMSSDDGLLHASWSGDAASFLLVARGMDEARFALLAGALKLASEENGRGKQKIIASLGAMLPVHKNDWREGIFRGVSRLFQSFRGRSDRHAAIREKETRLD</sequence>
<evidence type="ECO:0000313" key="2">
    <source>
        <dbReference type="EMBL" id="MQW06132.1"/>
    </source>
</evidence>
<gene>
    <name evidence="2" type="ORF">GHK45_21050</name>
</gene>
<comment type="caution">
    <text evidence="2">The sequence shown here is derived from an EMBL/GenBank/DDBJ whole genome shotgun (WGS) entry which is preliminary data.</text>
</comment>
<reference evidence="2" key="1">
    <citation type="journal article" date="2013" name="Genome Biol.">
        <title>Comparative genomics of the core and accessory genomes of 48 Sinorhizobium strains comprising five genospecies.</title>
        <authorList>
            <person name="Sugawara M."/>
            <person name="Epstein B."/>
            <person name="Badgley B.D."/>
            <person name="Unno T."/>
            <person name="Xu L."/>
            <person name="Reese J."/>
            <person name="Gyaneshwar P."/>
            <person name="Denny R."/>
            <person name="Mudge J."/>
            <person name="Bharti A.K."/>
            <person name="Farmer A.D."/>
            <person name="May G.D."/>
            <person name="Woodward J.E."/>
            <person name="Medigue C."/>
            <person name="Vallenet D."/>
            <person name="Lajus A."/>
            <person name="Rouy Z."/>
            <person name="Martinez-Vaz B."/>
            <person name="Tiffin P."/>
            <person name="Young N.D."/>
            <person name="Sadowsky M.J."/>
        </authorList>
    </citation>
    <scope>NUCLEOTIDE SEQUENCE</scope>
    <source>
        <strain evidence="2">M30</strain>
    </source>
</reference>